<name>M4C1Z4_HYAAE</name>
<evidence type="ECO:0000313" key="1">
    <source>
        <dbReference type="EnsemblProtists" id="HpaP813109"/>
    </source>
</evidence>
<reference evidence="2" key="1">
    <citation type="journal article" date="2010" name="Science">
        <title>Signatures of adaptation to obligate biotrophy in the Hyaloperonospora arabidopsidis genome.</title>
        <authorList>
            <person name="Baxter L."/>
            <person name="Tripathy S."/>
            <person name="Ishaque N."/>
            <person name="Boot N."/>
            <person name="Cabral A."/>
            <person name="Kemen E."/>
            <person name="Thines M."/>
            <person name="Ah-Fong A."/>
            <person name="Anderson R."/>
            <person name="Badejoko W."/>
            <person name="Bittner-Eddy P."/>
            <person name="Boore J.L."/>
            <person name="Chibucos M.C."/>
            <person name="Coates M."/>
            <person name="Dehal P."/>
            <person name="Delehaunty K."/>
            <person name="Dong S."/>
            <person name="Downton P."/>
            <person name="Dumas B."/>
            <person name="Fabro G."/>
            <person name="Fronick C."/>
            <person name="Fuerstenberg S.I."/>
            <person name="Fulton L."/>
            <person name="Gaulin E."/>
            <person name="Govers F."/>
            <person name="Hughes L."/>
            <person name="Humphray S."/>
            <person name="Jiang R.H."/>
            <person name="Judelson H."/>
            <person name="Kamoun S."/>
            <person name="Kyung K."/>
            <person name="Meijer H."/>
            <person name="Minx P."/>
            <person name="Morris P."/>
            <person name="Nelson J."/>
            <person name="Phuntumart V."/>
            <person name="Qutob D."/>
            <person name="Rehmany A."/>
            <person name="Rougon-Cardoso A."/>
            <person name="Ryden P."/>
            <person name="Torto-Alalibo T."/>
            <person name="Studholme D."/>
            <person name="Wang Y."/>
            <person name="Win J."/>
            <person name="Wood J."/>
            <person name="Clifton S.W."/>
            <person name="Rogers J."/>
            <person name="Van den Ackerveken G."/>
            <person name="Jones J.D."/>
            <person name="McDowell J.M."/>
            <person name="Beynon J."/>
            <person name="Tyler B.M."/>
        </authorList>
    </citation>
    <scope>NUCLEOTIDE SEQUENCE [LARGE SCALE GENOMIC DNA]</scope>
    <source>
        <strain evidence="2">Emoy2</strain>
    </source>
</reference>
<dbReference type="InParanoid" id="M4C1Z4"/>
<dbReference type="AlphaFoldDB" id="M4C1Z4"/>
<keyword evidence="2" id="KW-1185">Reference proteome</keyword>
<evidence type="ECO:0000313" key="2">
    <source>
        <dbReference type="Proteomes" id="UP000011713"/>
    </source>
</evidence>
<dbReference type="EnsemblProtists" id="HpaT813109">
    <property type="protein sequence ID" value="HpaP813109"/>
    <property type="gene ID" value="HpaG813109"/>
</dbReference>
<dbReference type="HOGENOM" id="CLU_2890565_0_0_1"/>
<organism evidence="1 2">
    <name type="scientific">Hyaloperonospora arabidopsidis (strain Emoy2)</name>
    <name type="common">Downy mildew agent</name>
    <name type="synonym">Peronospora arabidopsidis</name>
    <dbReference type="NCBI Taxonomy" id="559515"/>
    <lineage>
        <taxon>Eukaryota</taxon>
        <taxon>Sar</taxon>
        <taxon>Stramenopiles</taxon>
        <taxon>Oomycota</taxon>
        <taxon>Peronosporomycetes</taxon>
        <taxon>Peronosporales</taxon>
        <taxon>Peronosporaceae</taxon>
        <taxon>Hyaloperonospora</taxon>
    </lineage>
</organism>
<dbReference type="Proteomes" id="UP000011713">
    <property type="component" value="Unassembled WGS sequence"/>
</dbReference>
<dbReference type="EMBL" id="JH598110">
    <property type="status" value="NOT_ANNOTATED_CDS"/>
    <property type="molecule type" value="Genomic_DNA"/>
</dbReference>
<dbReference type="STRING" id="559515.M4C1Z4"/>
<protein>
    <submittedName>
        <fullName evidence="1">Uncharacterized protein</fullName>
    </submittedName>
</protein>
<reference evidence="1" key="2">
    <citation type="submission" date="2015-06" db="UniProtKB">
        <authorList>
            <consortium name="EnsemblProtists"/>
        </authorList>
    </citation>
    <scope>IDENTIFICATION</scope>
    <source>
        <strain evidence="1">Emoy2</strain>
    </source>
</reference>
<dbReference type="VEuPathDB" id="FungiDB:HpaG813109"/>
<accession>M4C1Z4</accession>
<sequence length="63" mass="7300">MAVVNPERLLRRLDWSVSKLKAISGELMHTHLAAFYVFAQRIHMSKRIANIQYVFVSKVLCLV</sequence>
<proteinExistence type="predicted"/>